<feature type="short sequence motif" description="GyrA-box" evidence="9">
    <location>
        <begin position="530"/>
        <end position="536"/>
    </location>
</feature>
<dbReference type="SUPFAM" id="SSF56719">
    <property type="entry name" value="Type II DNA topoisomerase"/>
    <property type="match status" value="1"/>
</dbReference>
<dbReference type="InterPro" id="IPR013757">
    <property type="entry name" value="Topo_IIA_A_a_sf"/>
</dbReference>
<evidence type="ECO:0000313" key="13">
    <source>
        <dbReference type="EMBL" id="EES52258.1"/>
    </source>
</evidence>
<keyword evidence="3 9" id="KW-0547">Nucleotide-binding</keyword>
<accession>C6HYH3</accession>
<dbReference type="AlphaFoldDB" id="C6HYH3"/>
<evidence type="ECO:0000256" key="5">
    <source>
        <dbReference type="ARBA" id="ARBA00023029"/>
    </source>
</evidence>
<dbReference type="GO" id="GO:0003677">
    <property type="term" value="F:DNA binding"/>
    <property type="evidence" value="ECO:0007669"/>
    <property type="project" value="UniProtKB-UniRule"/>
</dbReference>
<sequence>MDTPLPQDAPRETTVSIDEEIRTAYLNYSMSVIVGRALPDARDGLKPVQRRVLFAMHEMGVRPGTAYRKSARIVGDVIGKYHPHGDTAVYDTAVRLVQPFTLRYPLIDGQGNFGSVDGDAPAAMRYTEIRLTRLAEEMMAELDEETVDWSPNYDESLEEPRVLPASLPLLLLNGSSGIAVGMATNIPPHNITEVLNALLHLMDNPEATDSDLMTFVTGPDFPTGGVILGRSGIESAYRTGRGSIVMRGVVEVEDSTRSDRQCLVIREIPYLVNKARLIEKIAELVREKKIEHIADIRDESDRDGMRIVVELKREAIPRIIMNQLFLLTPLQSSFGYNAVSIVNGRPETLSLSQTLRVFLGFRKDVVTRRTLFRLRKARERFHILEGLRRAIDLIDEIIALIRRSGSPEEARNGLVSTFAFSELQAQAILDLRLQRLTGLEREKIEAEYREVAALIASLEAILASREALLEVIRQETRVLLERFGDGRRTVIVPDEGELTPEALIPDEPYIVTLSYEGYIKRMPDAVLPTQRRGGKGRIGVTLKEDDCLIATLNARAHDTLLFFTDLGKVYRLKTYELPEAQRTARGKHLLSLLSLSPDERVAAILPVRSFEGDNLLLFGTVKGYFKKTRLSEYANIRQGGLIATVLEEGDRLARVLVLHPDRRLLVATRGGMSIRFEADNIRPTGRATRGVRAIRLSPDDSVVSFEEVSDSDLLLVTTEKGFGKRVDTNLFRLQKRGGKGVRIAKVTPETGAVVAILKVTERDDIDVVTDTGRVIRIPSEEIRKVGRGAKGVKLVSLSDSPQETIVCAAINPKREPTPLEAYLEKEPTGRESRGEEEDPDGKADDGDKDSDIRI</sequence>
<dbReference type="HAMAP" id="MF_01897">
    <property type="entry name" value="GyrA"/>
    <property type="match status" value="1"/>
</dbReference>
<dbReference type="InterPro" id="IPR006691">
    <property type="entry name" value="GyrA/parC_rep"/>
</dbReference>
<dbReference type="Gene3D" id="3.90.199.10">
    <property type="entry name" value="Topoisomerase II, domain 5"/>
    <property type="match status" value="1"/>
</dbReference>
<reference evidence="13 14" key="1">
    <citation type="journal article" date="2009" name="Appl. Environ. Microbiol.">
        <title>Community genomic and proteomic analyses of chemoautotrophic iron-oxidizing "Leptospirillum rubarum" (Group II) and "Leptospirillum ferrodiazotrophum" (Group III) bacteria in acid mine drainage biofilms.</title>
        <authorList>
            <person name="Goltsman D.S."/>
            <person name="Denef V.J."/>
            <person name="Singer S.W."/>
            <person name="VerBerkmoes N.C."/>
            <person name="Lefsrud M."/>
            <person name="Mueller R.S."/>
            <person name="Dick G.J."/>
            <person name="Sun C.L."/>
            <person name="Wheeler K.E."/>
            <person name="Zemla A."/>
            <person name="Baker B.J."/>
            <person name="Hauser L."/>
            <person name="Land M."/>
            <person name="Shah M.B."/>
            <person name="Thelen M.P."/>
            <person name="Hettich R.L."/>
            <person name="Banfield J.F."/>
        </authorList>
    </citation>
    <scope>NUCLEOTIDE SEQUENCE [LARGE SCALE GENOMIC DNA]</scope>
</reference>
<dbReference type="NCBIfam" id="NF004043">
    <property type="entry name" value="PRK05560.1"/>
    <property type="match status" value="1"/>
</dbReference>
<keyword evidence="5 9" id="KW-0799">Topoisomerase</keyword>
<dbReference type="CDD" id="cd00187">
    <property type="entry name" value="TOP4c"/>
    <property type="match status" value="1"/>
</dbReference>
<dbReference type="FunFam" id="2.120.10.90:FF:000005">
    <property type="entry name" value="DNA topoisomerase 4 subunit A"/>
    <property type="match status" value="1"/>
</dbReference>
<feature type="active site" description="O-(5'-phospho-DNA)-tyrosine intermediate" evidence="9 10">
    <location>
        <position position="126"/>
    </location>
</feature>
<organism evidence="13 14">
    <name type="scientific">Leptospirillum ferrodiazotrophum</name>
    <dbReference type="NCBI Taxonomy" id="412449"/>
    <lineage>
        <taxon>Bacteria</taxon>
        <taxon>Pseudomonadati</taxon>
        <taxon>Nitrospirota</taxon>
        <taxon>Nitrospiria</taxon>
        <taxon>Nitrospirales</taxon>
        <taxon>Nitrospiraceae</taxon>
        <taxon>Leptospirillum</taxon>
    </lineage>
</organism>
<evidence type="ECO:0000256" key="1">
    <source>
        <dbReference type="ARBA" id="ARBA00000185"/>
    </source>
</evidence>
<dbReference type="GO" id="GO:0009330">
    <property type="term" value="C:DNA topoisomerase type II (double strand cut, ATP-hydrolyzing) complex"/>
    <property type="evidence" value="ECO:0007669"/>
    <property type="project" value="TreeGrafter"/>
</dbReference>
<dbReference type="EMBL" id="GG693878">
    <property type="protein sequence ID" value="EES52258.1"/>
    <property type="molecule type" value="Genomic_DNA"/>
</dbReference>
<dbReference type="InterPro" id="IPR013758">
    <property type="entry name" value="Topo_IIA_A/C_ab"/>
</dbReference>
<comment type="similarity">
    <text evidence="2 9">Belongs to the type II topoisomerase GyrA/ParC subunit family.</text>
</comment>
<keyword evidence="14" id="KW-1185">Reference proteome</keyword>
<comment type="subcellular location">
    <subcellularLocation>
        <location evidence="9">Cytoplasm</location>
    </subcellularLocation>
</comment>
<dbReference type="GO" id="GO:0005694">
    <property type="term" value="C:chromosome"/>
    <property type="evidence" value="ECO:0007669"/>
    <property type="project" value="InterPro"/>
</dbReference>
<evidence type="ECO:0000256" key="10">
    <source>
        <dbReference type="PROSITE-ProRule" id="PRU01384"/>
    </source>
</evidence>
<dbReference type="PANTHER" id="PTHR43493">
    <property type="entry name" value="DNA GYRASE/TOPOISOMERASE SUBUNIT A"/>
    <property type="match status" value="1"/>
</dbReference>
<dbReference type="Gene3D" id="1.10.268.10">
    <property type="entry name" value="Topoisomerase, domain 3"/>
    <property type="match status" value="1"/>
</dbReference>
<keyword evidence="6 9" id="KW-0238">DNA-binding</keyword>
<dbReference type="GO" id="GO:0005524">
    <property type="term" value="F:ATP binding"/>
    <property type="evidence" value="ECO:0007669"/>
    <property type="project" value="UniProtKB-UniRule"/>
</dbReference>
<evidence type="ECO:0000256" key="11">
    <source>
        <dbReference type="SAM" id="MobiDB-lite"/>
    </source>
</evidence>
<comment type="function">
    <text evidence="9">A type II topoisomerase that negatively supercoils closed circular double-stranded (ds) DNA in an ATP-dependent manner to modulate DNA topology and maintain chromosomes in an underwound state. Negative supercoiling favors strand separation, and DNA replication, transcription, recombination and repair, all of which involve strand separation. Also able to catalyze the interconversion of other topological isomers of dsDNA rings, including catenanes and knotted rings. Type II topoisomerases break and join 2 DNA strands simultaneously in an ATP-dependent manner.</text>
</comment>
<name>C6HYH3_9BACT</name>
<comment type="subunit">
    <text evidence="8">Heterotetramer composed of ParC and ParE.</text>
</comment>
<protein>
    <recommendedName>
        <fullName evidence="9">DNA gyrase subunit A</fullName>
        <ecNumber evidence="9">5.6.2.2</ecNumber>
    </recommendedName>
</protein>
<feature type="domain" description="Topo IIA-type catalytic" evidence="12">
    <location>
        <begin position="38"/>
        <end position="503"/>
    </location>
</feature>
<comment type="catalytic activity">
    <reaction evidence="1 9 10">
        <text>ATP-dependent breakage, passage and rejoining of double-stranded DNA.</text>
        <dbReference type="EC" id="5.6.2.2"/>
    </reaction>
</comment>
<dbReference type="Pfam" id="PF00521">
    <property type="entry name" value="DNA_topoisoIV"/>
    <property type="match status" value="1"/>
</dbReference>
<dbReference type="GO" id="GO:0034335">
    <property type="term" value="F:DNA negative supercoiling activity"/>
    <property type="evidence" value="ECO:0007669"/>
    <property type="project" value="UniProtKB-ARBA"/>
</dbReference>
<comment type="subunit">
    <text evidence="9">Heterotetramer, composed of two GyrA and two GyrB chains. In the heterotetramer, GyrA contains the active site tyrosine that forms a transient covalent intermediate with DNA, while GyrB binds cofactors and catalyzes ATP hydrolysis.</text>
</comment>
<dbReference type="GO" id="GO:0006261">
    <property type="term" value="P:DNA-templated DNA replication"/>
    <property type="evidence" value="ECO:0007669"/>
    <property type="project" value="UniProtKB-UniRule"/>
</dbReference>
<evidence type="ECO:0000313" key="14">
    <source>
        <dbReference type="Proteomes" id="UP000009374"/>
    </source>
</evidence>
<dbReference type="InterPro" id="IPR002205">
    <property type="entry name" value="Topo_IIA_dom_A"/>
</dbReference>
<dbReference type="InterPro" id="IPR035516">
    <property type="entry name" value="Gyrase/topoIV_suA_C"/>
</dbReference>
<proteinExistence type="inferred from homology"/>
<evidence type="ECO:0000256" key="6">
    <source>
        <dbReference type="ARBA" id="ARBA00023125"/>
    </source>
</evidence>
<dbReference type="InterPro" id="IPR005743">
    <property type="entry name" value="GyrA"/>
</dbReference>
<dbReference type="GO" id="GO:0005737">
    <property type="term" value="C:cytoplasm"/>
    <property type="evidence" value="ECO:0007669"/>
    <property type="project" value="UniProtKB-SubCell"/>
</dbReference>
<feature type="region of interest" description="Disordered" evidence="11">
    <location>
        <begin position="816"/>
        <end position="854"/>
    </location>
</feature>
<feature type="compositionally biased region" description="Basic and acidic residues" evidence="11">
    <location>
        <begin position="840"/>
        <end position="854"/>
    </location>
</feature>
<evidence type="ECO:0000256" key="2">
    <source>
        <dbReference type="ARBA" id="ARBA00008263"/>
    </source>
</evidence>
<evidence type="ECO:0000256" key="7">
    <source>
        <dbReference type="ARBA" id="ARBA00023235"/>
    </source>
</evidence>
<evidence type="ECO:0000259" key="12">
    <source>
        <dbReference type="PROSITE" id="PS52040"/>
    </source>
</evidence>
<comment type="miscellaneous">
    <text evidence="9">Few gyrases are as efficient as E.coli at forming negative supercoils. Not all organisms have 2 type II topoisomerases; in organisms with a single type II topoisomerase this enzyme also has to decatenate newly replicated chromosomes.</text>
</comment>
<evidence type="ECO:0000256" key="4">
    <source>
        <dbReference type="ARBA" id="ARBA00022840"/>
    </source>
</evidence>
<dbReference type="NCBIfam" id="NF004044">
    <property type="entry name" value="PRK05561.1"/>
    <property type="match status" value="1"/>
</dbReference>
<keyword evidence="7 9" id="KW-0413">Isomerase</keyword>
<dbReference type="Proteomes" id="UP000009374">
    <property type="component" value="Unassembled WGS sequence"/>
</dbReference>
<keyword evidence="9" id="KW-0963">Cytoplasm</keyword>
<evidence type="ECO:0000256" key="9">
    <source>
        <dbReference type="HAMAP-Rule" id="MF_01897"/>
    </source>
</evidence>
<dbReference type="FunFam" id="1.10.268.10:FF:000001">
    <property type="entry name" value="DNA gyrase subunit A"/>
    <property type="match status" value="1"/>
</dbReference>
<dbReference type="FunFam" id="3.90.199.10:FF:000001">
    <property type="entry name" value="DNA gyrase subunit A"/>
    <property type="match status" value="1"/>
</dbReference>
<dbReference type="PANTHER" id="PTHR43493:SF5">
    <property type="entry name" value="DNA GYRASE SUBUNIT A, CHLOROPLASTIC_MITOCHONDRIAL"/>
    <property type="match status" value="1"/>
</dbReference>
<dbReference type="GO" id="GO:0006265">
    <property type="term" value="P:DNA topological change"/>
    <property type="evidence" value="ECO:0007669"/>
    <property type="project" value="UniProtKB-UniRule"/>
</dbReference>
<evidence type="ECO:0000256" key="8">
    <source>
        <dbReference type="ARBA" id="ARBA00063644"/>
    </source>
</evidence>
<dbReference type="NCBIfam" id="TIGR01063">
    <property type="entry name" value="gyrA"/>
    <property type="match status" value="1"/>
</dbReference>
<dbReference type="FunFam" id="3.30.1360.40:FF:000002">
    <property type="entry name" value="DNA gyrase subunit A"/>
    <property type="match status" value="1"/>
</dbReference>
<dbReference type="EC" id="5.6.2.2" evidence="9"/>
<dbReference type="InterPro" id="IPR013760">
    <property type="entry name" value="Topo_IIA-like_dom_sf"/>
</dbReference>
<evidence type="ECO:0000256" key="3">
    <source>
        <dbReference type="ARBA" id="ARBA00022741"/>
    </source>
</evidence>
<keyword evidence="4 9" id="KW-0067">ATP-binding</keyword>
<feature type="compositionally biased region" description="Basic and acidic residues" evidence="11">
    <location>
        <begin position="816"/>
        <end position="833"/>
    </location>
</feature>
<dbReference type="Gene3D" id="2.120.10.90">
    <property type="entry name" value="DNA gyrase/topoisomerase IV, subunit A, C-terminal"/>
    <property type="match status" value="1"/>
</dbReference>
<dbReference type="Gene3D" id="3.30.1360.40">
    <property type="match status" value="1"/>
</dbReference>
<dbReference type="SMART" id="SM00434">
    <property type="entry name" value="TOP4c"/>
    <property type="match status" value="1"/>
</dbReference>
<gene>
    <name evidence="9" type="primary">gyrA</name>
    <name evidence="13" type="ORF">UBAL3_94240049</name>
</gene>
<dbReference type="Pfam" id="PF03989">
    <property type="entry name" value="DNA_gyraseA_C"/>
    <property type="match status" value="6"/>
</dbReference>
<dbReference type="PROSITE" id="PS52040">
    <property type="entry name" value="TOPO_IIA"/>
    <property type="match status" value="1"/>
</dbReference>
<dbReference type="SUPFAM" id="SSF101904">
    <property type="entry name" value="GyrA/ParC C-terminal domain-like"/>
    <property type="match status" value="1"/>
</dbReference>
<dbReference type="InterPro" id="IPR050220">
    <property type="entry name" value="Type_II_DNA_Topoisomerases"/>
</dbReference>